<organism evidence="11 12">
    <name type="scientific">Novosphingobium aureum</name>
    <dbReference type="NCBI Taxonomy" id="2792964"/>
    <lineage>
        <taxon>Bacteria</taxon>
        <taxon>Pseudomonadati</taxon>
        <taxon>Pseudomonadota</taxon>
        <taxon>Alphaproteobacteria</taxon>
        <taxon>Sphingomonadales</taxon>
        <taxon>Sphingomonadaceae</taxon>
        <taxon>Novosphingobium</taxon>
    </lineage>
</organism>
<evidence type="ECO:0000256" key="1">
    <source>
        <dbReference type="ARBA" id="ARBA00004752"/>
    </source>
</evidence>
<dbReference type="PANTHER" id="PTHR30582:SF2">
    <property type="entry name" value="L,D-TRANSPEPTIDASE YCIB-RELATED"/>
    <property type="match status" value="1"/>
</dbReference>
<evidence type="ECO:0000313" key="11">
    <source>
        <dbReference type="EMBL" id="MBH0114149.1"/>
    </source>
</evidence>
<dbReference type="InterPro" id="IPR038063">
    <property type="entry name" value="Transpep_catalytic_dom"/>
</dbReference>
<evidence type="ECO:0000256" key="4">
    <source>
        <dbReference type="ARBA" id="ARBA00022960"/>
    </source>
</evidence>
<dbReference type="InterPro" id="IPR050979">
    <property type="entry name" value="LD-transpeptidase"/>
</dbReference>
<feature type="active site" description="Proton donor/acceptor" evidence="7">
    <location>
        <position position="177"/>
    </location>
</feature>
<evidence type="ECO:0000256" key="9">
    <source>
        <dbReference type="SAM" id="Phobius"/>
    </source>
</evidence>
<feature type="domain" description="L,D-TPase catalytic" evidence="10">
    <location>
        <begin position="105"/>
        <end position="214"/>
    </location>
</feature>
<dbReference type="Pfam" id="PF03734">
    <property type="entry name" value="YkuD"/>
    <property type="match status" value="1"/>
</dbReference>
<evidence type="ECO:0000256" key="8">
    <source>
        <dbReference type="SAM" id="MobiDB-lite"/>
    </source>
</evidence>
<keyword evidence="3" id="KW-0808">Transferase</keyword>
<dbReference type="GO" id="GO:0016740">
    <property type="term" value="F:transferase activity"/>
    <property type="evidence" value="ECO:0007669"/>
    <property type="project" value="UniProtKB-KW"/>
</dbReference>
<dbReference type="GO" id="GO:0005576">
    <property type="term" value="C:extracellular region"/>
    <property type="evidence" value="ECO:0007669"/>
    <property type="project" value="TreeGrafter"/>
</dbReference>
<feature type="region of interest" description="Disordered" evidence="8">
    <location>
        <begin position="42"/>
        <end position="71"/>
    </location>
</feature>
<evidence type="ECO:0000259" key="10">
    <source>
        <dbReference type="PROSITE" id="PS52029"/>
    </source>
</evidence>
<comment type="similarity">
    <text evidence="2">Belongs to the YkuD family.</text>
</comment>
<feature type="transmembrane region" description="Helical" evidence="9">
    <location>
        <begin position="6"/>
        <end position="25"/>
    </location>
</feature>
<dbReference type="GO" id="GO:0018104">
    <property type="term" value="P:peptidoglycan-protein cross-linking"/>
    <property type="evidence" value="ECO:0007669"/>
    <property type="project" value="TreeGrafter"/>
</dbReference>
<reference evidence="11" key="1">
    <citation type="submission" date="2020-11" db="EMBL/GenBank/DDBJ databases">
        <title>Novosphingobium aureum sp. nov., a marine bacterium isolated from sediment of a salt flat.</title>
        <authorList>
            <person name="Yoo Y."/>
            <person name="Kim J.-J."/>
        </authorList>
    </citation>
    <scope>NUCLEOTIDE SEQUENCE</scope>
    <source>
        <strain evidence="11">YJ-S2-02</strain>
    </source>
</reference>
<keyword evidence="6 7" id="KW-0961">Cell wall biogenesis/degradation</keyword>
<keyword evidence="9" id="KW-1133">Transmembrane helix</keyword>
<comment type="pathway">
    <text evidence="1 7">Cell wall biogenesis; peptidoglycan biosynthesis.</text>
</comment>
<dbReference type="PANTHER" id="PTHR30582">
    <property type="entry name" value="L,D-TRANSPEPTIDASE"/>
    <property type="match status" value="1"/>
</dbReference>
<dbReference type="GO" id="GO:0071972">
    <property type="term" value="F:peptidoglycan L,D-transpeptidase activity"/>
    <property type="evidence" value="ECO:0007669"/>
    <property type="project" value="TreeGrafter"/>
</dbReference>
<evidence type="ECO:0000313" key="12">
    <source>
        <dbReference type="Proteomes" id="UP000617634"/>
    </source>
</evidence>
<protein>
    <submittedName>
        <fullName evidence="11">L,D-transpeptidase family protein</fullName>
    </submittedName>
</protein>
<evidence type="ECO:0000256" key="6">
    <source>
        <dbReference type="ARBA" id="ARBA00023316"/>
    </source>
</evidence>
<keyword evidence="9" id="KW-0812">Transmembrane</keyword>
<dbReference type="EMBL" id="JADZGI010000002">
    <property type="protein sequence ID" value="MBH0114149.1"/>
    <property type="molecule type" value="Genomic_DNA"/>
</dbReference>
<evidence type="ECO:0000256" key="7">
    <source>
        <dbReference type="PROSITE-ProRule" id="PRU01373"/>
    </source>
</evidence>
<dbReference type="CDD" id="cd16913">
    <property type="entry name" value="YkuD_like"/>
    <property type="match status" value="1"/>
</dbReference>
<keyword evidence="9" id="KW-0472">Membrane</keyword>
<dbReference type="GO" id="GO:0071555">
    <property type="term" value="P:cell wall organization"/>
    <property type="evidence" value="ECO:0007669"/>
    <property type="project" value="UniProtKB-UniRule"/>
</dbReference>
<feature type="active site" description="Nucleophile" evidence="7">
    <location>
        <position position="190"/>
    </location>
</feature>
<feature type="compositionally biased region" description="Low complexity" evidence="8">
    <location>
        <begin position="42"/>
        <end position="67"/>
    </location>
</feature>
<accession>A0A931HEZ6</accession>
<dbReference type="PROSITE" id="PS52029">
    <property type="entry name" value="LD_TPASE"/>
    <property type="match status" value="1"/>
</dbReference>
<sequence>MKTSILAVTGTLGVAAIGTLLFVSIRPDRWVESASRSEIATAQAAATSAPAPSHTSAAAPAAKPTPTRVASEDEPFVIKRILPIDGPIRYGDWHWEDADVPEGPVVITVDLDARVLSVFRNGYEVGTTAVLLGTDDKPTPLGVFPITQKDIDHVSNIYTGAPMPYMQRLTDDGITLHGSDVALGYASHGCVGMPDAFAAKLFKLTKLGDKVYITRGKQVGMGDNLAGG</sequence>
<evidence type="ECO:0000256" key="5">
    <source>
        <dbReference type="ARBA" id="ARBA00022984"/>
    </source>
</evidence>
<dbReference type="Proteomes" id="UP000617634">
    <property type="component" value="Unassembled WGS sequence"/>
</dbReference>
<gene>
    <name evidence="11" type="ORF">I5E68_14485</name>
</gene>
<dbReference type="GO" id="GO:0008360">
    <property type="term" value="P:regulation of cell shape"/>
    <property type="evidence" value="ECO:0007669"/>
    <property type="project" value="UniProtKB-UniRule"/>
</dbReference>
<keyword evidence="5 7" id="KW-0573">Peptidoglycan synthesis</keyword>
<dbReference type="AlphaFoldDB" id="A0A931HEZ6"/>
<dbReference type="RefSeq" id="WP_197165225.1">
    <property type="nucleotide sequence ID" value="NZ_JADZGI010000002.1"/>
</dbReference>
<keyword evidence="4 7" id="KW-0133">Cell shape</keyword>
<keyword evidence="12" id="KW-1185">Reference proteome</keyword>
<proteinExistence type="inferred from homology"/>
<comment type="caution">
    <text evidence="11">The sequence shown here is derived from an EMBL/GenBank/DDBJ whole genome shotgun (WGS) entry which is preliminary data.</text>
</comment>
<dbReference type="SUPFAM" id="SSF141523">
    <property type="entry name" value="L,D-transpeptidase catalytic domain-like"/>
    <property type="match status" value="1"/>
</dbReference>
<name>A0A931HEZ6_9SPHN</name>
<evidence type="ECO:0000256" key="2">
    <source>
        <dbReference type="ARBA" id="ARBA00005992"/>
    </source>
</evidence>
<evidence type="ECO:0000256" key="3">
    <source>
        <dbReference type="ARBA" id="ARBA00022679"/>
    </source>
</evidence>
<dbReference type="Gene3D" id="2.40.440.10">
    <property type="entry name" value="L,D-transpeptidase catalytic domain-like"/>
    <property type="match status" value="1"/>
</dbReference>
<dbReference type="InterPro" id="IPR005490">
    <property type="entry name" value="LD_TPept_cat_dom"/>
</dbReference>